<dbReference type="GeneID" id="97258815"/>
<proteinExistence type="predicted"/>
<keyword evidence="2" id="KW-1185">Reference proteome</keyword>
<dbReference type="GeneID" id="71570307"/>
<evidence type="ECO:0000313" key="2">
    <source>
        <dbReference type="Proteomes" id="UP000006051"/>
    </source>
</evidence>
<dbReference type="STRING" id="867902.Ornrh_2234"/>
<protein>
    <submittedName>
        <fullName evidence="1">Uncharacterized protein</fullName>
    </submittedName>
</protein>
<dbReference type="PATRIC" id="fig|867902.3.peg.2187"/>
<accession>I4A331</accession>
<dbReference type="eggNOG" id="ENOG5032RZP">
    <property type="taxonomic scope" value="Bacteria"/>
</dbReference>
<dbReference type="EMBL" id="CP003283">
    <property type="protein sequence ID" value="AFL98365.1"/>
    <property type="molecule type" value="Genomic_DNA"/>
</dbReference>
<dbReference type="AlphaFoldDB" id="I4A331"/>
<sequence>MKVYNLDIEKLSLLLTPTFLRKARMRAWLFTLLSPLKNLYYAFTIKRKTDIQTLGYNGQKCYLRKALNDAFDIQQRRIEIVEGNKFSRQYIYTRGEQKPRFLGTMYLRDRADYADTGVDFLVLIPKELEGKKVEINALVNYYKLASKIFKIYTK</sequence>
<organism evidence="1 2">
    <name type="scientific">Ornithobacterium rhinotracheale (strain ATCC 51463 / DSM 15997 / CCUG 23171 / CIP 104009 / LMG 9086)</name>
    <dbReference type="NCBI Taxonomy" id="867902"/>
    <lineage>
        <taxon>Bacteria</taxon>
        <taxon>Pseudomonadati</taxon>
        <taxon>Bacteroidota</taxon>
        <taxon>Flavobacteriia</taxon>
        <taxon>Flavobacteriales</taxon>
        <taxon>Weeksellaceae</taxon>
        <taxon>Ornithobacterium</taxon>
    </lineage>
</organism>
<gene>
    <name evidence="1" type="ordered locus">Ornrh_2234</name>
</gene>
<dbReference type="RefSeq" id="WP_014791866.1">
    <property type="nucleotide sequence ID" value="NC_018016.1"/>
</dbReference>
<reference evidence="1 2" key="1">
    <citation type="submission" date="2012-06" db="EMBL/GenBank/DDBJ databases">
        <title>The complete genome of Ornithobacterium rhinotracheale DSM 15997.</title>
        <authorList>
            <consortium name="US DOE Joint Genome Institute (JGI-PGF)"/>
            <person name="Lucas S."/>
            <person name="Copeland A."/>
            <person name="Lapidus A."/>
            <person name="Goodwin L."/>
            <person name="Pitluck S."/>
            <person name="Peters L."/>
            <person name="Mikhailova N."/>
            <person name="Teshima H."/>
            <person name="Kyrpides N."/>
            <person name="Mavromatis K."/>
            <person name="Pagani I."/>
            <person name="Ivanova N."/>
            <person name="Ovchinnikova G."/>
            <person name="Zeytun A."/>
            <person name="Detter J.C."/>
            <person name="Han C."/>
            <person name="Land M."/>
            <person name="Hauser L."/>
            <person name="Markowitz V."/>
            <person name="Cheng J.-F."/>
            <person name="Hugenholtz P."/>
            <person name="Woyke T."/>
            <person name="Wu D."/>
            <person name="Lang E."/>
            <person name="Kopitz M."/>
            <person name="Brambilla E."/>
            <person name="Klenk H.-P."/>
            <person name="Eisen J.A."/>
        </authorList>
    </citation>
    <scope>NUCLEOTIDE SEQUENCE [LARGE SCALE GENOMIC DNA]</scope>
    <source>
        <strain evidence="2">ATCC 51463 / DSM 15997 / CCUG 23171 / LMG 9086</strain>
    </source>
</reference>
<evidence type="ECO:0000313" key="1">
    <source>
        <dbReference type="EMBL" id="AFL98365.1"/>
    </source>
</evidence>
<name>I4A331_ORNRL</name>
<dbReference type="Proteomes" id="UP000006051">
    <property type="component" value="Chromosome"/>
</dbReference>
<dbReference type="HOGENOM" id="CLU_134337_0_0_10"/>
<dbReference type="KEGG" id="orh:Ornrh_2234"/>